<evidence type="ECO:0000313" key="2">
    <source>
        <dbReference type="Proteomes" id="UP001178507"/>
    </source>
</evidence>
<dbReference type="InterPro" id="IPR036612">
    <property type="entry name" value="KH_dom_type_1_sf"/>
</dbReference>
<accession>A0AA36JRB0</accession>
<dbReference type="GO" id="GO:0003723">
    <property type="term" value="F:RNA binding"/>
    <property type="evidence" value="ECO:0007669"/>
    <property type="project" value="InterPro"/>
</dbReference>
<gene>
    <name evidence="1" type="ORF">EVOR1521_LOCUS31200</name>
</gene>
<keyword evidence="2" id="KW-1185">Reference proteome</keyword>
<evidence type="ECO:0000313" key="1">
    <source>
        <dbReference type="EMBL" id="CAJ1410366.1"/>
    </source>
</evidence>
<comment type="caution">
    <text evidence="1">The sequence shown here is derived from an EMBL/GenBank/DDBJ whole genome shotgun (WGS) entry which is preliminary data.</text>
</comment>
<dbReference type="SUPFAM" id="SSF54791">
    <property type="entry name" value="Eukaryotic type KH-domain (KH-domain type I)"/>
    <property type="match status" value="1"/>
</dbReference>
<dbReference type="AlphaFoldDB" id="A0AA36JRB0"/>
<protein>
    <submittedName>
        <fullName evidence="1">Uncharacterized protein</fullName>
    </submittedName>
</protein>
<name>A0AA36JRB0_9DINO</name>
<organism evidence="1 2">
    <name type="scientific">Effrenium voratum</name>
    <dbReference type="NCBI Taxonomy" id="2562239"/>
    <lineage>
        <taxon>Eukaryota</taxon>
        <taxon>Sar</taxon>
        <taxon>Alveolata</taxon>
        <taxon>Dinophyceae</taxon>
        <taxon>Suessiales</taxon>
        <taxon>Symbiodiniaceae</taxon>
        <taxon>Effrenium</taxon>
    </lineage>
</organism>
<reference evidence="1" key="1">
    <citation type="submission" date="2023-08" db="EMBL/GenBank/DDBJ databases">
        <authorList>
            <person name="Chen Y."/>
            <person name="Shah S."/>
            <person name="Dougan E. K."/>
            <person name="Thang M."/>
            <person name="Chan C."/>
        </authorList>
    </citation>
    <scope>NUCLEOTIDE SEQUENCE</scope>
</reference>
<dbReference type="EMBL" id="CAUJNA010003814">
    <property type="protein sequence ID" value="CAJ1410366.1"/>
    <property type="molecule type" value="Genomic_DNA"/>
</dbReference>
<dbReference type="Proteomes" id="UP001178507">
    <property type="component" value="Unassembled WGS sequence"/>
</dbReference>
<sequence>MKAIPLVPGVLGQGLVPAQAVTRAIESLQTAAKPGAGTSHLAEEKAAKMMGAKDVEAGMHMDELEINDYPQIARQKITHRDPLVAIEEMTGCKLQVRGQHFTSARQMPEGGKKLFVEIVGPTQVAVSKAKHEIFKMMEALAIRTLNIPGMTRAIGGAPGKLAGPAQTAS</sequence>
<proteinExistence type="predicted"/>